<feature type="compositionally biased region" description="Polar residues" evidence="8">
    <location>
        <begin position="358"/>
        <end position="368"/>
    </location>
</feature>
<evidence type="ECO:0000256" key="6">
    <source>
        <dbReference type="ARBA" id="ARBA00023316"/>
    </source>
</evidence>
<feature type="domain" description="SPOR" evidence="9">
    <location>
        <begin position="400"/>
        <end position="481"/>
    </location>
</feature>
<gene>
    <name evidence="10" type="ORF">GCM10011382_27370</name>
</gene>
<feature type="compositionally biased region" description="Pro residues" evidence="8">
    <location>
        <begin position="321"/>
        <end position="330"/>
    </location>
</feature>
<dbReference type="PROSITE" id="PS51724">
    <property type="entry name" value="SPOR"/>
    <property type="match status" value="1"/>
</dbReference>
<keyword evidence="11" id="KW-1185">Reference proteome</keyword>
<keyword evidence="4" id="KW-0133">Cell shape</keyword>
<reference evidence="11" key="1">
    <citation type="journal article" date="2019" name="Int. J. Syst. Evol. Microbiol.">
        <title>The Global Catalogue of Microorganisms (GCM) 10K type strain sequencing project: providing services to taxonomists for standard genome sequencing and annotation.</title>
        <authorList>
            <consortium name="The Broad Institute Genomics Platform"/>
            <consortium name="The Broad Institute Genome Sequencing Center for Infectious Disease"/>
            <person name="Wu L."/>
            <person name="Ma J."/>
        </authorList>
    </citation>
    <scope>NUCLEOTIDE SEQUENCE [LARGE SCALE GENOMIC DNA]</scope>
    <source>
        <strain evidence="11">CGMCC 1.15122</strain>
    </source>
</reference>
<evidence type="ECO:0000256" key="8">
    <source>
        <dbReference type="SAM" id="MobiDB-lite"/>
    </source>
</evidence>
<dbReference type="SUPFAM" id="SSF56601">
    <property type="entry name" value="beta-lactamase/transpeptidase-like"/>
    <property type="match status" value="1"/>
</dbReference>
<organism evidence="10 11">
    <name type="scientific">Vreelandella lutescens</name>
    <dbReference type="NCBI Taxonomy" id="1602943"/>
    <lineage>
        <taxon>Bacteria</taxon>
        <taxon>Pseudomonadati</taxon>
        <taxon>Pseudomonadota</taxon>
        <taxon>Gammaproteobacteria</taxon>
        <taxon>Oceanospirillales</taxon>
        <taxon>Halomonadaceae</taxon>
        <taxon>Vreelandella</taxon>
    </lineage>
</organism>
<dbReference type="InterPro" id="IPR036680">
    <property type="entry name" value="SPOR-like_sf"/>
</dbReference>
<protein>
    <submittedName>
        <fullName evidence="10">Peptidase S11</fullName>
    </submittedName>
</protein>
<evidence type="ECO:0000256" key="5">
    <source>
        <dbReference type="ARBA" id="ARBA00022984"/>
    </source>
</evidence>
<comment type="similarity">
    <text evidence="1 7">Belongs to the peptidase S11 family.</text>
</comment>
<keyword evidence="6" id="KW-0961">Cell wall biogenesis/degradation</keyword>
<dbReference type="Pfam" id="PF05036">
    <property type="entry name" value="SPOR"/>
    <property type="match status" value="1"/>
</dbReference>
<accession>A0ABQ1PE90</accession>
<evidence type="ECO:0000256" key="7">
    <source>
        <dbReference type="RuleBase" id="RU004016"/>
    </source>
</evidence>
<dbReference type="InterPro" id="IPR001967">
    <property type="entry name" value="Peptidase_S11_N"/>
</dbReference>
<evidence type="ECO:0000256" key="4">
    <source>
        <dbReference type="ARBA" id="ARBA00022960"/>
    </source>
</evidence>
<feature type="region of interest" description="Disordered" evidence="8">
    <location>
        <begin position="314"/>
        <end position="375"/>
    </location>
</feature>
<dbReference type="Proteomes" id="UP000597301">
    <property type="component" value="Unassembled WGS sequence"/>
</dbReference>
<evidence type="ECO:0000256" key="2">
    <source>
        <dbReference type="ARBA" id="ARBA00022729"/>
    </source>
</evidence>
<evidence type="ECO:0000259" key="9">
    <source>
        <dbReference type="PROSITE" id="PS51724"/>
    </source>
</evidence>
<dbReference type="Pfam" id="PF00768">
    <property type="entry name" value="Peptidase_S11"/>
    <property type="match status" value="1"/>
</dbReference>
<proteinExistence type="inferred from homology"/>
<evidence type="ECO:0000313" key="11">
    <source>
        <dbReference type="Proteomes" id="UP000597301"/>
    </source>
</evidence>
<dbReference type="Gene3D" id="3.30.70.1070">
    <property type="entry name" value="Sporulation related repeat"/>
    <property type="match status" value="1"/>
</dbReference>
<evidence type="ECO:0000313" key="10">
    <source>
        <dbReference type="EMBL" id="GGC95434.1"/>
    </source>
</evidence>
<dbReference type="InterPro" id="IPR007730">
    <property type="entry name" value="SPOR-like_dom"/>
</dbReference>
<keyword evidence="5" id="KW-0573">Peptidoglycan synthesis</keyword>
<dbReference type="EMBL" id="BMHM01000005">
    <property type="protein sequence ID" value="GGC95434.1"/>
    <property type="molecule type" value="Genomic_DNA"/>
</dbReference>
<evidence type="ECO:0000256" key="1">
    <source>
        <dbReference type="ARBA" id="ARBA00007164"/>
    </source>
</evidence>
<name>A0ABQ1PE90_9GAMM</name>
<dbReference type="InterPro" id="IPR012338">
    <property type="entry name" value="Beta-lactam/transpept-like"/>
</dbReference>
<dbReference type="PANTHER" id="PTHR21581:SF6">
    <property type="entry name" value="TRAFFICKING PROTEIN PARTICLE COMPLEX SUBUNIT 12"/>
    <property type="match status" value="1"/>
</dbReference>
<comment type="caution">
    <text evidence="10">The sequence shown here is derived from an EMBL/GenBank/DDBJ whole genome shotgun (WGS) entry which is preliminary data.</text>
</comment>
<evidence type="ECO:0000256" key="3">
    <source>
        <dbReference type="ARBA" id="ARBA00022801"/>
    </source>
</evidence>
<sequence>MESGNVTGGVINEQGVGMATTRGIGAAPWVWQWWLVMLVVTFIGSTSAHANPRYAGIVVDLENGEVLYAENVDEPRYPASLTKMMTLYLTFEALENGTLSLNQALPVSAQAAAMPATKLWLSAGSSIPVDTAIRALAVRSANDVAVVVAEALGGSEQRFANVMTAKARELGMNATTFRNASGLPDDQQMTTARDMLTLSVRVMQDFPQYYHYFGLQEFTYRGTRHTSHNRLVRDYPGADGLKTGFIRASGFNVATTAVHNGRRMVAVVMGGFSSSSRDTHMADLLDRSFMRASLRDQRSWLASTSFSNEFMGFAGPAQPLSQPPSQPPAARPATQPMVANVSATSLSPITSSSPSAQAVETQLIQAQQAREERPVTASQDPLQAFIEQERVLATASTSGQAAPGGWGIQVGAFSQASQAEQLARQAVQRLPSSVGGQVAIDQYQGQTPVFRARVVSLNESQARQACQTLQAQGMDCMVVNASL</sequence>
<keyword evidence="2" id="KW-0732">Signal</keyword>
<keyword evidence="3" id="KW-0378">Hydrolase</keyword>
<dbReference type="SUPFAM" id="SSF110997">
    <property type="entry name" value="Sporulation related repeat"/>
    <property type="match status" value="1"/>
</dbReference>
<feature type="compositionally biased region" description="Low complexity" evidence="8">
    <location>
        <begin position="331"/>
        <end position="356"/>
    </location>
</feature>
<dbReference type="PRINTS" id="PR00725">
    <property type="entry name" value="DADACBPTASE1"/>
</dbReference>
<dbReference type="InterPro" id="IPR018044">
    <property type="entry name" value="Peptidase_S11"/>
</dbReference>
<dbReference type="PANTHER" id="PTHR21581">
    <property type="entry name" value="D-ALANYL-D-ALANINE CARBOXYPEPTIDASE"/>
    <property type="match status" value="1"/>
</dbReference>
<dbReference type="Gene3D" id="3.40.710.10">
    <property type="entry name" value="DD-peptidase/beta-lactamase superfamily"/>
    <property type="match status" value="1"/>
</dbReference>